<evidence type="ECO:0000313" key="2">
    <source>
        <dbReference type="WBParaSite" id="nRc.2.0.1.t24316-RA"/>
    </source>
</evidence>
<evidence type="ECO:0000313" key="1">
    <source>
        <dbReference type="Proteomes" id="UP000887565"/>
    </source>
</evidence>
<dbReference type="Proteomes" id="UP000887565">
    <property type="component" value="Unplaced"/>
</dbReference>
<name>A0A915JFJ5_ROMCU</name>
<dbReference type="WBParaSite" id="nRc.2.0.1.t24316-RA">
    <property type="protein sequence ID" value="nRc.2.0.1.t24316-RA"/>
    <property type="gene ID" value="nRc.2.0.1.g24316"/>
</dbReference>
<protein>
    <submittedName>
        <fullName evidence="2">Uncharacterized protein</fullName>
    </submittedName>
</protein>
<keyword evidence="1" id="KW-1185">Reference proteome</keyword>
<sequence length="82" mass="8742">MGPGYETWIAHCTIDALLVSSEHVTDTCEGSGGRSTASPQPAGVNIKNVSVLCAEIMLIAQGVQTLLSEHFTQLDEESTQEH</sequence>
<dbReference type="AlphaFoldDB" id="A0A915JFJ5"/>
<proteinExistence type="predicted"/>
<organism evidence="1 2">
    <name type="scientific">Romanomermis culicivorax</name>
    <name type="common">Nematode worm</name>
    <dbReference type="NCBI Taxonomy" id="13658"/>
    <lineage>
        <taxon>Eukaryota</taxon>
        <taxon>Metazoa</taxon>
        <taxon>Ecdysozoa</taxon>
        <taxon>Nematoda</taxon>
        <taxon>Enoplea</taxon>
        <taxon>Dorylaimia</taxon>
        <taxon>Mermithida</taxon>
        <taxon>Mermithoidea</taxon>
        <taxon>Mermithidae</taxon>
        <taxon>Romanomermis</taxon>
    </lineage>
</organism>
<accession>A0A915JFJ5</accession>
<reference evidence="2" key="1">
    <citation type="submission" date="2022-11" db="UniProtKB">
        <authorList>
            <consortium name="WormBaseParasite"/>
        </authorList>
    </citation>
    <scope>IDENTIFICATION</scope>
</reference>